<feature type="region of interest" description="Disordered" evidence="1">
    <location>
        <begin position="121"/>
        <end position="153"/>
    </location>
</feature>
<feature type="chain" id="PRO_5032579987" evidence="2">
    <location>
        <begin position="18"/>
        <end position="203"/>
    </location>
</feature>
<keyword evidence="5" id="KW-1185">Reference proteome</keyword>
<evidence type="ECO:0000313" key="5">
    <source>
        <dbReference type="Proteomes" id="UP000596742"/>
    </source>
</evidence>
<dbReference type="AlphaFoldDB" id="A0A8B6HQ24"/>
<dbReference type="Gene3D" id="3.40.50.410">
    <property type="entry name" value="von Willebrand factor, type A domain"/>
    <property type="match status" value="1"/>
</dbReference>
<dbReference type="PANTHER" id="PTHR24020:SF20">
    <property type="entry name" value="PH DOMAIN-CONTAINING PROTEIN"/>
    <property type="match status" value="1"/>
</dbReference>
<proteinExistence type="predicted"/>
<dbReference type="GO" id="GO:0005581">
    <property type="term" value="C:collagen trimer"/>
    <property type="evidence" value="ECO:0007669"/>
    <property type="project" value="UniProtKB-KW"/>
</dbReference>
<organism evidence="4 5">
    <name type="scientific">Mytilus galloprovincialis</name>
    <name type="common">Mediterranean mussel</name>
    <dbReference type="NCBI Taxonomy" id="29158"/>
    <lineage>
        <taxon>Eukaryota</taxon>
        <taxon>Metazoa</taxon>
        <taxon>Spiralia</taxon>
        <taxon>Lophotrochozoa</taxon>
        <taxon>Mollusca</taxon>
        <taxon>Bivalvia</taxon>
        <taxon>Autobranchia</taxon>
        <taxon>Pteriomorphia</taxon>
        <taxon>Mytilida</taxon>
        <taxon>Mytiloidea</taxon>
        <taxon>Mytilidae</taxon>
        <taxon>Mytilinae</taxon>
        <taxon>Mytilus</taxon>
    </lineage>
</organism>
<gene>
    <name evidence="4" type="ORF">MGAL_10B094541</name>
</gene>
<evidence type="ECO:0000256" key="1">
    <source>
        <dbReference type="SAM" id="MobiDB-lite"/>
    </source>
</evidence>
<dbReference type="InterPro" id="IPR050525">
    <property type="entry name" value="ECM_Assembly_Org"/>
</dbReference>
<dbReference type="Proteomes" id="UP000596742">
    <property type="component" value="Unassembled WGS sequence"/>
</dbReference>
<dbReference type="OrthoDB" id="6153934at2759"/>
<dbReference type="Pfam" id="PF00092">
    <property type="entry name" value="VWA"/>
    <property type="match status" value="1"/>
</dbReference>
<dbReference type="EMBL" id="UYJE01010379">
    <property type="protein sequence ID" value="VDI82668.1"/>
    <property type="molecule type" value="Genomic_DNA"/>
</dbReference>
<keyword evidence="4" id="KW-0176">Collagen</keyword>
<evidence type="ECO:0000313" key="4">
    <source>
        <dbReference type="EMBL" id="VDI82668.1"/>
    </source>
</evidence>
<protein>
    <submittedName>
        <fullName evidence="4">Blast:Collagen alpha-5(VI) chain</fullName>
    </submittedName>
</protein>
<keyword evidence="2" id="KW-0732">Signal</keyword>
<name>A0A8B6HQ24_MYTGA</name>
<feature type="signal peptide" evidence="2">
    <location>
        <begin position="1"/>
        <end position="17"/>
    </location>
</feature>
<evidence type="ECO:0000259" key="3">
    <source>
        <dbReference type="PROSITE" id="PS50234"/>
    </source>
</evidence>
<dbReference type="PROSITE" id="PS50234">
    <property type="entry name" value="VWFA"/>
    <property type="match status" value="1"/>
</dbReference>
<sequence>MTLVLHIPVMPLDLLAAIFFNIPLEIESNAGNILVVITDGQSNNHVATIAQANHLKHNNILIISVGIGRGISKSELDGMASGSSYVLHVEDFDALRHIYDTIHSIACLPVTTIHHTLKQTTTTTAAPTTTTVPTTTTTTAASTTTDAPTTTTTTRPCNDVISNCKQYGATVCEGTYKPWASRNCAYYCNLCNAVPTLLAIFGK</sequence>
<evidence type="ECO:0000256" key="2">
    <source>
        <dbReference type="SAM" id="SignalP"/>
    </source>
</evidence>
<dbReference type="InterPro" id="IPR036465">
    <property type="entry name" value="vWFA_dom_sf"/>
</dbReference>
<dbReference type="InterPro" id="IPR002035">
    <property type="entry name" value="VWF_A"/>
</dbReference>
<comment type="caution">
    <text evidence="4">The sequence shown here is derived from an EMBL/GenBank/DDBJ whole genome shotgun (WGS) entry which is preliminary data.</text>
</comment>
<feature type="domain" description="VWFA" evidence="3">
    <location>
        <begin position="27"/>
        <end position="102"/>
    </location>
</feature>
<dbReference type="SUPFAM" id="SSF53300">
    <property type="entry name" value="vWA-like"/>
    <property type="match status" value="1"/>
</dbReference>
<dbReference type="PANTHER" id="PTHR24020">
    <property type="entry name" value="COLLAGEN ALPHA"/>
    <property type="match status" value="1"/>
</dbReference>
<reference evidence="4" key="1">
    <citation type="submission" date="2018-11" db="EMBL/GenBank/DDBJ databases">
        <authorList>
            <person name="Alioto T."/>
            <person name="Alioto T."/>
        </authorList>
    </citation>
    <scope>NUCLEOTIDE SEQUENCE</scope>
</reference>
<accession>A0A8B6HQ24</accession>